<feature type="region of interest" description="Disordered" evidence="6">
    <location>
        <begin position="14"/>
        <end position="112"/>
    </location>
</feature>
<organism evidence="8 9">
    <name type="scientific">Aspergillus uvarum CBS 121591</name>
    <dbReference type="NCBI Taxonomy" id="1448315"/>
    <lineage>
        <taxon>Eukaryota</taxon>
        <taxon>Fungi</taxon>
        <taxon>Dikarya</taxon>
        <taxon>Ascomycota</taxon>
        <taxon>Pezizomycotina</taxon>
        <taxon>Eurotiomycetes</taxon>
        <taxon>Eurotiomycetidae</taxon>
        <taxon>Eurotiales</taxon>
        <taxon>Aspergillaceae</taxon>
        <taxon>Aspergillus</taxon>
        <taxon>Aspergillus subgen. Circumdati</taxon>
    </lineage>
</organism>
<dbReference type="AlphaFoldDB" id="A0A319BVU9"/>
<reference evidence="8 9" key="1">
    <citation type="submission" date="2016-12" db="EMBL/GenBank/DDBJ databases">
        <title>The genomes of Aspergillus section Nigri reveals drivers in fungal speciation.</title>
        <authorList>
            <consortium name="DOE Joint Genome Institute"/>
            <person name="Vesth T.C."/>
            <person name="Nybo J."/>
            <person name="Theobald S."/>
            <person name="Brandl J."/>
            <person name="Frisvad J.C."/>
            <person name="Nielsen K.F."/>
            <person name="Lyhne E.K."/>
            <person name="Kogle M.E."/>
            <person name="Kuo A."/>
            <person name="Riley R."/>
            <person name="Clum A."/>
            <person name="Nolan M."/>
            <person name="Lipzen A."/>
            <person name="Salamov A."/>
            <person name="Henrissat B."/>
            <person name="Wiebenga A."/>
            <person name="De Vries R.P."/>
            <person name="Grigoriev I.V."/>
            <person name="Mortensen U.H."/>
            <person name="Andersen M.R."/>
            <person name="Baker S.E."/>
        </authorList>
    </citation>
    <scope>NUCLEOTIDE SEQUENCE [LARGE SCALE GENOMIC DNA]</scope>
    <source>
        <strain evidence="8 9">CBS 121591</strain>
    </source>
</reference>
<evidence type="ECO:0000256" key="4">
    <source>
        <dbReference type="ARBA" id="ARBA00023163"/>
    </source>
</evidence>
<evidence type="ECO:0000256" key="6">
    <source>
        <dbReference type="SAM" id="MobiDB-lite"/>
    </source>
</evidence>
<dbReference type="OrthoDB" id="5121955at2759"/>
<protein>
    <recommendedName>
        <fullName evidence="7">Xylanolytic transcriptional activator regulatory domain-containing protein</fullName>
    </recommendedName>
</protein>
<dbReference type="SMART" id="SM00906">
    <property type="entry name" value="Fungal_trans"/>
    <property type="match status" value="1"/>
</dbReference>
<dbReference type="VEuPathDB" id="FungiDB:BO82DRAFT_295240"/>
<dbReference type="GO" id="GO:0003677">
    <property type="term" value="F:DNA binding"/>
    <property type="evidence" value="ECO:0007669"/>
    <property type="project" value="UniProtKB-KW"/>
</dbReference>
<dbReference type="RefSeq" id="XP_025487005.1">
    <property type="nucleotide sequence ID" value="XM_025631855.1"/>
</dbReference>
<dbReference type="EMBL" id="KZ821750">
    <property type="protein sequence ID" value="PYH76805.1"/>
    <property type="molecule type" value="Genomic_DNA"/>
</dbReference>
<keyword evidence="5" id="KW-0539">Nucleus</keyword>
<evidence type="ECO:0000313" key="9">
    <source>
        <dbReference type="Proteomes" id="UP000248340"/>
    </source>
</evidence>
<dbReference type="CDD" id="cd12148">
    <property type="entry name" value="fungal_TF_MHR"/>
    <property type="match status" value="1"/>
</dbReference>
<dbReference type="Proteomes" id="UP000248340">
    <property type="component" value="Unassembled WGS sequence"/>
</dbReference>
<keyword evidence="3" id="KW-0238">DNA-binding</keyword>
<dbReference type="InterPro" id="IPR052073">
    <property type="entry name" value="Amide_Lactam_Regulators"/>
</dbReference>
<proteinExistence type="predicted"/>
<keyword evidence="2" id="KW-0805">Transcription regulation</keyword>
<evidence type="ECO:0000313" key="8">
    <source>
        <dbReference type="EMBL" id="PYH76805.1"/>
    </source>
</evidence>
<dbReference type="GeneID" id="37134596"/>
<evidence type="ECO:0000256" key="3">
    <source>
        <dbReference type="ARBA" id="ARBA00023125"/>
    </source>
</evidence>
<accession>A0A319BVU9</accession>
<dbReference type="PANTHER" id="PTHR47171:SF1">
    <property type="entry name" value="ZN(II)2CYS6 TRANSCRIPTION FACTOR (EUROFUNG)"/>
    <property type="match status" value="1"/>
</dbReference>
<dbReference type="GO" id="GO:0008270">
    <property type="term" value="F:zinc ion binding"/>
    <property type="evidence" value="ECO:0007669"/>
    <property type="project" value="InterPro"/>
</dbReference>
<evidence type="ECO:0000256" key="2">
    <source>
        <dbReference type="ARBA" id="ARBA00023015"/>
    </source>
</evidence>
<evidence type="ECO:0000256" key="5">
    <source>
        <dbReference type="ARBA" id="ARBA00023242"/>
    </source>
</evidence>
<feature type="compositionally biased region" description="Low complexity" evidence="6">
    <location>
        <begin position="88"/>
        <end position="112"/>
    </location>
</feature>
<feature type="domain" description="Xylanolytic transcriptional activator regulatory" evidence="7">
    <location>
        <begin position="318"/>
        <end position="391"/>
    </location>
</feature>
<feature type="compositionally biased region" description="Polar residues" evidence="6">
    <location>
        <begin position="31"/>
        <end position="48"/>
    </location>
</feature>
<keyword evidence="1" id="KW-0862">Zinc</keyword>
<dbReference type="GO" id="GO:0006351">
    <property type="term" value="P:DNA-templated transcription"/>
    <property type="evidence" value="ECO:0007669"/>
    <property type="project" value="InterPro"/>
</dbReference>
<dbReference type="Pfam" id="PF04082">
    <property type="entry name" value="Fungal_trans"/>
    <property type="match status" value="1"/>
</dbReference>
<name>A0A319BVU9_9EURO</name>
<evidence type="ECO:0000256" key="1">
    <source>
        <dbReference type="ARBA" id="ARBA00022833"/>
    </source>
</evidence>
<keyword evidence="9" id="KW-1185">Reference proteome</keyword>
<sequence>MDNHRECVLLASKRGTYSRRSKQRIERPEIQSENQLFAGCSPNQSDPFTASERGNHPAPVTRETSGTRAYPHLPAIISSPPTANAVDASESSPNGGSASSIAPPTGSIDASNARNASSISSMFQHFVRQHREECLKSGLVLFGEPSPLTFALQLRPETVLDLHDTSYSICDSRSLGIVQDGIHPEHLEKYEIDCLKAKGAFDCPEPALLSNMINVFLDRFYPYYPVVNPGDLLRAHEERKIPWILLHSICFIAMTFGDLGLVYRAGFNSRRPARRLYYNRAKALFDFNYENNKIILLKVAIMMSFHGPQMDCYWNPSSWIEVGATVGVSLGLHRKAASLKHQAQDRSLLKRLWWILVLRDAHCSSLLGRPFRINITQSDIDMLSRADFVDAHTGVEPCHTCECRAAFDYQIRVVELSLILRRIMLFRFGPVNEALSASAIQLQLDTWKARNDEEAIKQSITGVHLDILWNYHRMLLYMNLPGQPHSDELHRTNIDLAATANSSAFAISSAAVKLVLNSSLCTIPHEVFPAFFVAGILLFQQAHNSNDVQVAKMAQASFDNCQMALNGAQDYWDPGKWAMALFSYLLSEMEVSTTSGIYNPQGHADHMAQNPPIESLEQRPVFIRDGSWAGVSPNTRLGLDQEWMPNIVGNMLLPDFFSTTYGL</sequence>
<keyword evidence="4" id="KW-0804">Transcription</keyword>
<gene>
    <name evidence="8" type="ORF">BO82DRAFT_295240</name>
</gene>
<dbReference type="InterPro" id="IPR007219">
    <property type="entry name" value="XnlR_reg_dom"/>
</dbReference>
<dbReference type="PANTHER" id="PTHR47171">
    <property type="entry name" value="FARA-RELATED"/>
    <property type="match status" value="1"/>
</dbReference>
<evidence type="ECO:0000259" key="7">
    <source>
        <dbReference type="SMART" id="SM00906"/>
    </source>
</evidence>